<gene>
    <name evidence="12" type="ORF">RV14_GL000801</name>
</gene>
<dbReference type="Proteomes" id="UP000182152">
    <property type="component" value="Unassembled WGS sequence"/>
</dbReference>
<protein>
    <recommendedName>
        <fullName evidence="3 9">DNA repair protein RecN</fullName>
    </recommendedName>
    <alternativeName>
        <fullName evidence="8 9">Recombination protein N</fullName>
    </alternativeName>
</protein>
<evidence type="ECO:0000256" key="9">
    <source>
        <dbReference type="PIRNR" id="PIRNR003128"/>
    </source>
</evidence>
<dbReference type="AlphaFoldDB" id="A0A1L8WF19"/>
<dbReference type="Pfam" id="PF02463">
    <property type="entry name" value="SMC_N"/>
    <property type="match status" value="1"/>
</dbReference>
<reference evidence="12 13" key="1">
    <citation type="submission" date="2014-12" db="EMBL/GenBank/DDBJ databases">
        <title>Draft genome sequences of 29 type strains of Enterococci.</title>
        <authorList>
            <person name="Zhong Z."/>
            <person name="Sun Z."/>
            <person name="Liu W."/>
            <person name="Zhang W."/>
            <person name="Zhang H."/>
        </authorList>
    </citation>
    <scope>NUCLEOTIDE SEQUENCE [LARGE SCALE GENOMIC DNA]</scope>
    <source>
        <strain evidence="12 13">DSM 15687</strain>
    </source>
</reference>
<dbReference type="GO" id="GO:0006310">
    <property type="term" value="P:DNA recombination"/>
    <property type="evidence" value="ECO:0007669"/>
    <property type="project" value="InterPro"/>
</dbReference>
<evidence type="ECO:0000313" key="13">
    <source>
        <dbReference type="Proteomes" id="UP000182152"/>
    </source>
</evidence>
<keyword evidence="6" id="KW-0067">ATP-binding</keyword>
<proteinExistence type="inferred from homology"/>
<evidence type="ECO:0000256" key="7">
    <source>
        <dbReference type="ARBA" id="ARBA00023204"/>
    </source>
</evidence>
<dbReference type="EMBL" id="JXLB01000018">
    <property type="protein sequence ID" value="OJG79620.1"/>
    <property type="molecule type" value="Genomic_DNA"/>
</dbReference>
<dbReference type="GO" id="GO:0006281">
    <property type="term" value="P:DNA repair"/>
    <property type="evidence" value="ECO:0007669"/>
    <property type="project" value="UniProtKB-KW"/>
</dbReference>
<organism evidence="12 13">
    <name type="scientific">Enterococcus ratti</name>
    <dbReference type="NCBI Taxonomy" id="150033"/>
    <lineage>
        <taxon>Bacteria</taxon>
        <taxon>Bacillati</taxon>
        <taxon>Bacillota</taxon>
        <taxon>Bacilli</taxon>
        <taxon>Lactobacillales</taxon>
        <taxon>Enterococcaceae</taxon>
        <taxon>Enterococcus</taxon>
    </lineage>
</organism>
<evidence type="ECO:0000256" key="8">
    <source>
        <dbReference type="ARBA" id="ARBA00033408"/>
    </source>
</evidence>
<dbReference type="GO" id="GO:0043590">
    <property type="term" value="C:bacterial nucleoid"/>
    <property type="evidence" value="ECO:0007669"/>
    <property type="project" value="TreeGrafter"/>
</dbReference>
<evidence type="ECO:0000313" key="12">
    <source>
        <dbReference type="EMBL" id="OJG79620.1"/>
    </source>
</evidence>
<dbReference type="NCBIfam" id="TIGR00634">
    <property type="entry name" value="recN"/>
    <property type="match status" value="1"/>
</dbReference>
<comment type="similarity">
    <text evidence="2 9">Belongs to the RecN family.</text>
</comment>
<dbReference type="PIRSF" id="PIRSF003128">
    <property type="entry name" value="RecN"/>
    <property type="match status" value="1"/>
</dbReference>
<evidence type="ECO:0000256" key="3">
    <source>
        <dbReference type="ARBA" id="ARBA00021315"/>
    </source>
</evidence>
<evidence type="ECO:0000256" key="5">
    <source>
        <dbReference type="ARBA" id="ARBA00022763"/>
    </source>
</evidence>
<keyword evidence="4" id="KW-0547">Nucleotide-binding</keyword>
<comment type="function">
    <text evidence="1 9">May be involved in recombinational repair of damaged DNA.</text>
</comment>
<dbReference type="SUPFAM" id="SSF52540">
    <property type="entry name" value="P-loop containing nucleoside triphosphate hydrolases"/>
    <property type="match status" value="2"/>
</dbReference>
<dbReference type="GO" id="GO:0005524">
    <property type="term" value="F:ATP binding"/>
    <property type="evidence" value="ECO:0007669"/>
    <property type="project" value="UniProtKB-KW"/>
</dbReference>
<evidence type="ECO:0000259" key="11">
    <source>
        <dbReference type="Pfam" id="PF02463"/>
    </source>
</evidence>
<dbReference type="GO" id="GO:0009432">
    <property type="term" value="P:SOS response"/>
    <property type="evidence" value="ECO:0007669"/>
    <property type="project" value="TreeGrafter"/>
</dbReference>
<keyword evidence="7 9" id="KW-0234">DNA repair</keyword>
<evidence type="ECO:0000256" key="4">
    <source>
        <dbReference type="ARBA" id="ARBA00022741"/>
    </source>
</evidence>
<accession>A0A1L8WF19</accession>
<dbReference type="STRING" id="150033.RV14_GL000801"/>
<dbReference type="PANTHER" id="PTHR11059">
    <property type="entry name" value="DNA REPAIR PROTEIN RECN"/>
    <property type="match status" value="1"/>
</dbReference>
<feature type="domain" description="RecF/RecN/SMC N-terminal" evidence="11">
    <location>
        <begin position="5"/>
        <end position="512"/>
    </location>
</feature>
<comment type="caution">
    <text evidence="12">The sequence shown here is derived from an EMBL/GenBank/DDBJ whole genome shotgun (WGS) entry which is preliminary data.</text>
</comment>
<dbReference type="InterPro" id="IPR003395">
    <property type="entry name" value="RecF/RecN/SMC_N"/>
</dbReference>
<evidence type="ECO:0000256" key="2">
    <source>
        <dbReference type="ARBA" id="ARBA00009441"/>
    </source>
</evidence>
<dbReference type="FunFam" id="3.40.50.300:FF:000356">
    <property type="entry name" value="DNA repair protein RecN"/>
    <property type="match status" value="1"/>
</dbReference>
<feature type="coiled-coil region" evidence="10">
    <location>
        <begin position="341"/>
        <end position="379"/>
    </location>
</feature>
<evidence type="ECO:0000256" key="10">
    <source>
        <dbReference type="SAM" id="Coils"/>
    </source>
</evidence>
<dbReference type="InterPro" id="IPR027417">
    <property type="entry name" value="P-loop_NTPase"/>
</dbReference>
<evidence type="ECO:0000256" key="6">
    <source>
        <dbReference type="ARBA" id="ARBA00022840"/>
    </source>
</evidence>
<dbReference type="PANTHER" id="PTHR11059:SF0">
    <property type="entry name" value="DNA REPAIR PROTEIN RECN"/>
    <property type="match status" value="1"/>
</dbReference>
<evidence type="ECO:0000256" key="1">
    <source>
        <dbReference type="ARBA" id="ARBA00003618"/>
    </source>
</evidence>
<keyword evidence="13" id="KW-1185">Reference proteome</keyword>
<dbReference type="InterPro" id="IPR004604">
    <property type="entry name" value="DNA_recomb/repair_RecN"/>
</dbReference>
<dbReference type="Gene3D" id="3.40.50.300">
    <property type="entry name" value="P-loop containing nucleotide triphosphate hydrolases"/>
    <property type="match status" value="2"/>
</dbReference>
<sequence>MIAVLQEISITNFAIIPQLHLSFHAGMTALTGETGAGKSIIIDALGLLAGGRGSSDYIRQGADKCVLEGLFEWPSQESFFELMEELGIESDEDNLIVRRDMSLTGKNVCRVNGHIVTLANLRKIGSYLVDIQGQNEHQELLQAESHLLLLDRFGDADFQKAKKVYQKTYASYREIERKVRKVQQNEKSFVQRIDMLHFQQEEIAAAALQIGEEERLSEEREKLSNYQKIVDSLANSYSALSNGEPSSIDHIGLAVSELQSIAHLDSEYEAIFENIQSAYYLLQDAIGDMSRQIDLLELDENRLEEVNQRLELIRQLKRKYGESIQAIVEYHEAITKELDSSDFSEGQLEKMKNELAEQNALLQQQASNLHEKRQKIAAELEKSILSELKSLYMENTEFEVRFSSEPSEYFDANGFDQVEFYITTNPGEPLKPLVKVASGGELSRVLLALKTIFSSEQGVTSIIFDEVDTGVSGRVAQAIADKISQISICSQVLCITHLPQVAAVADYQYYIHKEVIDGRTQTSVTELRPTQRESEIARMLAGSEITPLTIEHARELLRLARNHE</sequence>
<name>A0A1L8WF19_9ENTE</name>
<keyword evidence="5 9" id="KW-0227">DNA damage</keyword>
<dbReference type="FunFam" id="3.40.50.300:FF:000319">
    <property type="entry name" value="DNA repair protein RecN"/>
    <property type="match status" value="1"/>
</dbReference>
<keyword evidence="10" id="KW-0175">Coiled coil</keyword>
<dbReference type="CDD" id="cd03241">
    <property type="entry name" value="ABC_RecN"/>
    <property type="match status" value="2"/>
</dbReference>